<keyword evidence="1" id="KW-0067">ATP-binding</keyword>
<dbReference type="EMBL" id="JAAALK010000286">
    <property type="protein sequence ID" value="KAG8061561.1"/>
    <property type="molecule type" value="Genomic_DNA"/>
</dbReference>
<name>A0A8J5VIW5_ZIZPA</name>
<organism evidence="3 4">
    <name type="scientific">Zizania palustris</name>
    <name type="common">Northern wild rice</name>
    <dbReference type="NCBI Taxonomy" id="103762"/>
    <lineage>
        <taxon>Eukaryota</taxon>
        <taxon>Viridiplantae</taxon>
        <taxon>Streptophyta</taxon>
        <taxon>Embryophyta</taxon>
        <taxon>Tracheophyta</taxon>
        <taxon>Spermatophyta</taxon>
        <taxon>Magnoliopsida</taxon>
        <taxon>Liliopsida</taxon>
        <taxon>Poales</taxon>
        <taxon>Poaceae</taxon>
        <taxon>BOP clade</taxon>
        <taxon>Oryzoideae</taxon>
        <taxon>Oryzeae</taxon>
        <taxon>Zizaniinae</taxon>
        <taxon>Zizania</taxon>
    </lineage>
</organism>
<sequence length="173" mass="19493">MAHTLLTYYHLLDEMQVSKTEALTQAFRRPIGVCIKEKVEIIQGEVVEISIDHLVFALSVGGILATPFSVAAIGKTGWLTLKTRDMDTMYELGSKMIDALGKDKEKVQSRNVVTLDKASRKVTKLGRSIGRSWDYNVVGPHTKFVKCPNGELQKRKEFMHCITLREIDVINSR</sequence>
<dbReference type="InterPro" id="IPR010339">
    <property type="entry name" value="TIP49_P-loop"/>
</dbReference>
<reference evidence="3" key="1">
    <citation type="journal article" date="2021" name="bioRxiv">
        <title>Whole Genome Assembly and Annotation of Northern Wild Rice, Zizania palustris L., Supports a Whole Genome Duplication in the Zizania Genus.</title>
        <authorList>
            <person name="Haas M."/>
            <person name="Kono T."/>
            <person name="Macchietto M."/>
            <person name="Millas R."/>
            <person name="McGilp L."/>
            <person name="Shao M."/>
            <person name="Duquette J."/>
            <person name="Hirsch C.N."/>
            <person name="Kimball J."/>
        </authorList>
    </citation>
    <scope>NUCLEOTIDE SEQUENCE</scope>
    <source>
        <tissue evidence="3">Fresh leaf tissue</tissue>
    </source>
</reference>
<gene>
    <name evidence="3" type="ORF">GUJ93_ZPchr0003g17300</name>
</gene>
<reference evidence="3" key="2">
    <citation type="submission" date="2021-02" db="EMBL/GenBank/DDBJ databases">
        <authorList>
            <person name="Kimball J.A."/>
            <person name="Haas M.W."/>
            <person name="Macchietto M."/>
            <person name="Kono T."/>
            <person name="Duquette J."/>
            <person name="Shao M."/>
        </authorList>
    </citation>
    <scope>NUCLEOTIDE SEQUENCE</scope>
    <source>
        <tissue evidence="3">Fresh leaf tissue</tissue>
    </source>
</reference>
<keyword evidence="1" id="KW-0804">Transcription</keyword>
<keyword evidence="1" id="KW-0547">Nucleotide-binding</keyword>
<evidence type="ECO:0000259" key="2">
    <source>
        <dbReference type="Pfam" id="PF06068"/>
    </source>
</evidence>
<feature type="domain" description="TIP49 P-loop" evidence="2">
    <location>
        <begin position="15"/>
        <end position="173"/>
    </location>
</feature>
<keyword evidence="4" id="KW-1185">Reference proteome</keyword>
<dbReference type="GO" id="GO:0016787">
    <property type="term" value="F:hydrolase activity"/>
    <property type="evidence" value="ECO:0007669"/>
    <property type="project" value="UniProtKB-KW"/>
</dbReference>
<dbReference type="InterPro" id="IPR027238">
    <property type="entry name" value="RuvB-like"/>
</dbReference>
<keyword evidence="1" id="KW-0378">Hydrolase</keyword>
<dbReference type="GO" id="GO:0005524">
    <property type="term" value="F:ATP binding"/>
    <property type="evidence" value="ECO:0007669"/>
    <property type="project" value="UniProtKB-KW"/>
</dbReference>
<keyword evidence="1" id="KW-0805">Transcription regulation</keyword>
<keyword evidence="1" id="KW-0347">Helicase</keyword>
<comment type="similarity">
    <text evidence="1">Belongs to the RuvB family.</text>
</comment>
<dbReference type="Proteomes" id="UP000729402">
    <property type="component" value="Unassembled WGS sequence"/>
</dbReference>
<proteinExistence type="inferred from homology"/>
<dbReference type="FunFam" id="2.40.50.360:FF:000002">
    <property type="entry name" value="RuvB-like helicase"/>
    <property type="match status" value="1"/>
</dbReference>
<comment type="caution">
    <text evidence="3">The sequence shown here is derived from an EMBL/GenBank/DDBJ whole genome shotgun (WGS) entry which is preliminary data.</text>
</comment>
<dbReference type="OrthoDB" id="10060499at2759"/>
<dbReference type="GO" id="GO:0003678">
    <property type="term" value="F:DNA helicase activity"/>
    <property type="evidence" value="ECO:0007669"/>
    <property type="project" value="UniProtKB-EC"/>
</dbReference>
<keyword evidence="1" id="KW-0539">Nucleus</keyword>
<dbReference type="PANTHER" id="PTHR11093">
    <property type="entry name" value="RUVB-RELATED REPTIN AND PONTIN"/>
    <property type="match status" value="1"/>
</dbReference>
<evidence type="ECO:0000313" key="4">
    <source>
        <dbReference type="Proteomes" id="UP000729402"/>
    </source>
</evidence>
<dbReference type="EC" id="3.6.4.12" evidence="1"/>
<evidence type="ECO:0000313" key="3">
    <source>
        <dbReference type="EMBL" id="KAG8061561.1"/>
    </source>
</evidence>
<dbReference type="Pfam" id="PF06068">
    <property type="entry name" value="TIP49"/>
    <property type="match status" value="1"/>
</dbReference>
<comment type="catalytic activity">
    <reaction evidence="1">
        <text>ATP + H2O = ADP + phosphate + H(+)</text>
        <dbReference type="Rhea" id="RHEA:13065"/>
        <dbReference type="ChEBI" id="CHEBI:15377"/>
        <dbReference type="ChEBI" id="CHEBI:15378"/>
        <dbReference type="ChEBI" id="CHEBI:30616"/>
        <dbReference type="ChEBI" id="CHEBI:43474"/>
        <dbReference type="ChEBI" id="CHEBI:456216"/>
        <dbReference type="EC" id="3.6.4.12"/>
    </reaction>
</comment>
<dbReference type="AlphaFoldDB" id="A0A8J5VIW5"/>
<accession>A0A8J5VIW5</accession>
<protein>
    <recommendedName>
        <fullName evidence="1">RuvB-like helicase</fullName>
        <ecNumber evidence="1">3.6.4.12</ecNumber>
    </recommendedName>
</protein>
<evidence type="ECO:0000256" key="1">
    <source>
        <dbReference type="RuleBase" id="RU363048"/>
    </source>
</evidence>